<protein>
    <recommendedName>
        <fullName evidence="5">Lactoperoxidase</fullName>
        <ecNumber evidence="4">1.11.1.7</ecNumber>
    </recommendedName>
</protein>
<evidence type="ECO:0000256" key="6">
    <source>
        <dbReference type="ARBA" id="ARBA00022490"/>
    </source>
</evidence>
<feature type="signal peptide" evidence="25">
    <location>
        <begin position="1"/>
        <end position="26"/>
    </location>
</feature>
<evidence type="ECO:0000256" key="16">
    <source>
        <dbReference type="ARBA" id="ARBA00023004"/>
    </source>
</evidence>
<dbReference type="GO" id="GO:0005509">
    <property type="term" value="F:calcium ion binding"/>
    <property type="evidence" value="ECO:0007669"/>
    <property type="project" value="UniProtKB-ARBA"/>
</dbReference>
<dbReference type="PRINTS" id="PR00457">
    <property type="entry name" value="ANPEROXIDASE"/>
</dbReference>
<dbReference type="EMBL" id="KB031150">
    <property type="protein sequence ID" value="ELK01714.1"/>
    <property type="molecule type" value="Genomic_DNA"/>
</dbReference>
<evidence type="ECO:0000256" key="3">
    <source>
        <dbReference type="ARBA" id="ARBA00004613"/>
    </source>
</evidence>
<dbReference type="FunFam" id="1.10.640.10:FF:000001">
    <property type="entry name" value="Peroxidasin homolog"/>
    <property type="match status" value="1"/>
</dbReference>
<evidence type="ECO:0000256" key="17">
    <source>
        <dbReference type="ARBA" id="ARBA00023074"/>
    </source>
</evidence>
<dbReference type="Pfam" id="PF03098">
    <property type="entry name" value="An_peroxidase"/>
    <property type="match status" value="2"/>
</dbReference>
<dbReference type="PROSITE" id="PS50292">
    <property type="entry name" value="PEROXIDASE_3"/>
    <property type="match status" value="1"/>
</dbReference>
<dbReference type="GO" id="GO:0042744">
    <property type="term" value="P:hydrogen peroxide catabolic process"/>
    <property type="evidence" value="ECO:0007669"/>
    <property type="project" value="UniProtKB-KW"/>
</dbReference>
<dbReference type="InParanoid" id="L5JQL4"/>
<evidence type="ECO:0000256" key="18">
    <source>
        <dbReference type="ARBA" id="ARBA00023157"/>
    </source>
</evidence>
<evidence type="ECO:0000256" key="1">
    <source>
        <dbReference type="ARBA" id="ARBA00001970"/>
    </source>
</evidence>
<proteinExistence type="inferred from homology"/>
<evidence type="ECO:0000313" key="26">
    <source>
        <dbReference type="EMBL" id="ELK01714.1"/>
    </source>
</evidence>
<evidence type="ECO:0000256" key="2">
    <source>
        <dbReference type="ARBA" id="ARBA00004496"/>
    </source>
</evidence>
<dbReference type="GO" id="GO:0006979">
    <property type="term" value="P:response to oxidative stress"/>
    <property type="evidence" value="ECO:0007669"/>
    <property type="project" value="InterPro"/>
</dbReference>
<gene>
    <name evidence="26" type="ORF">PAL_GLEAN10019780</name>
</gene>
<keyword evidence="27" id="KW-1185">Reference proteome</keyword>
<evidence type="ECO:0000313" key="27">
    <source>
        <dbReference type="Proteomes" id="UP000010552"/>
    </source>
</evidence>
<dbReference type="eggNOG" id="KOG2408">
    <property type="taxonomic scope" value="Eukaryota"/>
</dbReference>
<keyword evidence="19" id="KW-0376">Hydrogen peroxide</keyword>
<reference evidence="27" key="1">
    <citation type="journal article" date="2013" name="Science">
        <title>Comparative analysis of bat genomes provides insight into the evolution of flight and immunity.</title>
        <authorList>
            <person name="Zhang G."/>
            <person name="Cowled C."/>
            <person name="Shi Z."/>
            <person name="Huang Z."/>
            <person name="Bishop-Lilly K.A."/>
            <person name="Fang X."/>
            <person name="Wynne J.W."/>
            <person name="Xiong Z."/>
            <person name="Baker M.L."/>
            <person name="Zhao W."/>
            <person name="Tachedjian M."/>
            <person name="Zhu Y."/>
            <person name="Zhou P."/>
            <person name="Jiang X."/>
            <person name="Ng J."/>
            <person name="Yang L."/>
            <person name="Wu L."/>
            <person name="Xiao J."/>
            <person name="Feng Y."/>
            <person name="Chen Y."/>
            <person name="Sun X."/>
            <person name="Zhang Y."/>
            <person name="Marsh G.A."/>
            <person name="Crameri G."/>
            <person name="Broder C.C."/>
            <person name="Frey K.G."/>
            <person name="Wang L.F."/>
            <person name="Wang J."/>
        </authorList>
    </citation>
    <scope>NUCLEOTIDE SEQUENCE [LARGE SCALE GENOMIC DNA]</scope>
</reference>
<dbReference type="GO" id="GO:0019731">
    <property type="term" value="P:antibacterial humoral response"/>
    <property type="evidence" value="ECO:0007669"/>
    <property type="project" value="UniProtKB-ARBA"/>
</dbReference>
<dbReference type="GO" id="GO:0005737">
    <property type="term" value="C:cytoplasm"/>
    <property type="evidence" value="ECO:0007669"/>
    <property type="project" value="UniProtKB-SubCell"/>
</dbReference>
<dbReference type="GO" id="GO:0005615">
    <property type="term" value="C:extracellular space"/>
    <property type="evidence" value="ECO:0007669"/>
    <property type="project" value="TreeGrafter"/>
</dbReference>
<keyword evidence="7" id="KW-0964">Secreted</keyword>
<keyword evidence="15" id="KW-0560">Oxidoreductase</keyword>
<dbReference type="CDD" id="cd09824">
    <property type="entry name" value="myeloperoxidase_like"/>
    <property type="match status" value="1"/>
</dbReference>
<comment type="similarity">
    <text evidence="23">Belongs to the peroxidase family. XPO subfamily.</text>
</comment>
<dbReference type="GO" id="GO:0020037">
    <property type="term" value="F:heme binding"/>
    <property type="evidence" value="ECO:0007669"/>
    <property type="project" value="InterPro"/>
</dbReference>
<dbReference type="PANTHER" id="PTHR11475">
    <property type="entry name" value="OXIDASE/PEROXIDASE"/>
    <property type="match status" value="1"/>
</dbReference>
<organism evidence="26 27">
    <name type="scientific">Pteropus alecto</name>
    <name type="common">Black flying fox</name>
    <dbReference type="NCBI Taxonomy" id="9402"/>
    <lineage>
        <taxon>Eukaryota</taxon>
        <taxon>Metazoa</taxon>
        <taxon>Chordata</taxon>
        <taxon>Craniata</taxon>
        <taxon>Vertebrata</taxon>
        <taxon>Euteleostomi</taxon>
        <taxon>Mammalia</taxon>
        <taxon>Eutheria</taxon>
        <taxon>Laurasiatheria</taxon>
        <taxon>Chiroptera</taxon>
        <taxon>Yinpterochiroptera</taxon>
        <taxon>Pteropodoidea</taxon>
        <taxon>Pteropodidae</taxon>
        <taxon>Pteropodinae</taxon>
        <taxon>Pteropus</taxon>
    </lineage>
</organism>
<evidence type="ECO:0000256" key="5">
    <source>
        <dbReference type="ARBA" id="ARBA00017050"/>
    </source>
</evidence>
<keyword evidence="6" id="KW-0963">Cytoplasm</keyword>
<keyword evidence="8" id="KW-0929">Antimicrobial</keyword>
<keyword evidence="14" id="KW-0106">Calcium</keyword>
<dbReference type="Proteomes" id="UP000010552">
    <property type="component" value="Unassembled WGS sequence"/>
</dbReference>
<evidence type="ECO:0000256" key="25">
    <source>
        <dbReference type="SAM" id="SignalP"/>
    </source>
</evidence>
<keyword evidence="11 24" id="KW-0349">Heme</keyword>
<sequence>MRILLHLPALLAFLTLLCAAASATSAQATRTAAFSDIVNQVKVQVNKAFLDSRTRLKTALNSEAPSPRELSEYFKHAKGRTRTAIRNGQVWEESLKRLRQKAILTNVTDPSLDLTALSWEVGCGASVPVVKCDYNSPYRTITGDCNNRRNPVLGAANRALARWLPAEYEDGLSLPFGWTAGKTRNGFPIPLAREVSNQIASYLNEEGVLDPNRSLLFMQWGQVVDHDLDFAPDTELGSSEYSKAQCDKYCIQEDNCFPIMLPPSDPKVKTQGKCMPFFRAGFVCSPLPDQSLAREQINALTSFLDASFVYGPEPDLASRLRNLSSPLGLMAINQEDRDHGLAYLPFDNKKPSPCEFINTTARVPCFLAGDSRASEHILLATSHTLFLREHNRLAGELKRLNPQWDGEKLYQEVRKILGALVQIITFRDYLPIVLGVEMQKWVPPYRGYNESVDPRISNVFTFALRFGHLEVPSTMSRLDENYQPWGPEPELPLHTLFFNTWRMVKDGGIDPLVRGLLAKKSKSMNQNKMMTGELRNKLFQPTHKIHGFDLAAINIQRCRDHGMPGYNSWRGFCDLSQPQTLAELDAVLKNKLLAKKLLDLYGTPDNIDIWIGGIAEPLVEGGRVGPLLACILGKQFQQIRDGDRQVKPQREWREGETLLRGQCPHVPMRTNPDLSMFPVTSFLPLGQERQGSIAGYMDRLCFCLCRFWWENPGVFTEKQRDSLQKISFSRLVCDNTHITKVPLNPFQANSYPRGFVDCSAIDKLDLSPWASVEN</sequence>
<comment type="catalytic activity">
    <reaction evidence="21">
        <text>thiocyanate + H2O2 + H(+) = hypothiocyanous acid + H2O</text>
        <dbReference type="Rhea" id="RHEA:69416"/>
        <dbReference type="ChEBI" id="CHEBI:15377"/>
        <dbReference type="ChEBI" id="CHEBI:15378"/>
        <dbReference type="ChEBI" id="CHEBI:16240"/>
        <dbReference type="ChEBI" id="CHEBI:18022"/>
        <dbReference type="ChEBI" id="CHEBI:133907"/>
    </reaction>
    <physiologicalReaction direction="left-to-right" evidence="21">
        <dbReference type="Rhea" id="RHEA:69417"/>
    </physiologicalReaction>
</comment>
<dbReference type="PANTHER" id="PTHR11475:SF67">
    <property type="entry name" value="LACTOPEROXIDASE"/>
    <property type="match status" value="1"/>
</dbReference>
<comment type="catalytic activity">
    <reaction evidence="20">
        <text>2 a phenolic donor + H2O2 = 2 a phenolic radical donor + 2 H2O</text>
        <dbReference type="Rhea" id="RHEA:56136"/>
        <dbReference type="ChEBI" id="CHEBI:15377"/>
        <dbReference type="ChEBI" id="CHEBI:16240"/>
        <dbReference type="ChEBI" id="CHEBI:139520"/>
        <dbReference type="ChEBI" id="CHEBI:139521"/>
        <dbReference type="EC" id="1.11.1.7"/>
    </reaction>
    <physiologicalReaction direction="left-to-right" evidence="20">
        <dbReference type="Rhea" id="RHEA:56137"/>
    </physiologicalReaction>
</comment>
<keyword evidence="16 24" id="KW-0408">Iron</keyword>
<evidence type="ECO:0000256" key="14">
    <source>
        <dbReference type="ARBA" id="ARBA00022837"/>
    </source>
</evidence>
<name>L5JQL4_PTEAL</name>
<evidence type="ECO:0000256" key="12">
    <source>
        <dbReference type="ARBA" id="ARBA00022723"/>
    </source>
</evidence>
<evidence type="ECO:0000256" key="10">
    <source>
        <dbReference type="ARBA" id="ARBA00022559"/>
    </source>
</evidence>
<keyword evidence="10 26" id="KW-0575">Peroxidase</keyword>
<dbReference type="EC" id="1.11.1.7" evidence="4"/>
<dbReference type="GO" id="GO:0036393">
    <property type="term" value="F:thiocyanate peroxidase activity"/>
    <property type="evidence" value="ECO:0007669"/>
    <property type="project" value="UniProtKB-ARBA"/>
</dbReference>
<dbReference type="STRING" id="9402.L5JQL4"/>
<feature type="chain" id="PRO_5003968393" description="Lactoperoxidase" evidence="25">
    <location>
        <begin position="27"/>
        <end position="774"/>
    </location>
</feature>
<evidence type="ECO:0000256" key="19">
    <source>
        <dbReference type="ARBA" id="ARBA00023324"/>
    </source>
</evidence>
<dbReference type="InterPro" id="IPR010255">
    <property type="entry name" value="Haem_peroxidase_sf"/>
</dbReference>
<keyword evidence="12 24" id="KW-0479">Metal-binding</keyword>
<evidence type="ECO:0000256" key="23">
    <source>
        <dbReference type="ARBA" id="ARBA00061342"/>
    </source>
</evidence>
<dbReference type="InterPro" id="IPR019791">
    <property type="entry name" value="Haem_peroxidase_animal"/>
</dbReference>
<dbReference type="InterPro" id="IPR037120">
    <property type="entry name" value="Haem_peroxidase_sf_animal"/>
</dbReference>
<accession>L5JQL4</accession>
<comment type="cofactor">
    <cofactor evidence="1">
        <name>heme b</name>
        <dbReference type="ChEBI" id="CHEBI:60344"/>
    </cofactor>
</comment>
<evidence type="ECO:0000256" key="4">
    <source>
        <dbReference type="ARBA" id="ARBA00012313"/>
    </source>
</evidence>
<evidence type="ECO:0000256" key="9">
    <source>
        <dbReference type="ARBA" id="ARBA00022553"/>
    </source>
</evidence>
<evidence type="ECO:0000256" key="15">
    <source>
        <dbReference type="ARBA" id="ARBA00023002"/>
    </source>
</evidence>
<keyword evidence="17" id="KW-0944">Nitration</keyword>
<evidence type="ECO:0000256" key="13">
    <source>
        <dbReference type="ARBA" id="ARBA00022729"/>
    </source>
</evidence>
<comment type="catalytic activity">
    <reaction evidence="22">
        <text>iodide + H2O2 = hypoiodite + H2O</text>
        <dbReference type="Rhea" id="RHEA:69420"/>
        <dbReference type="ChEBI" id="CHEBI:15377"/>
        <dbReference type="ChEBI" id="CHEBI:16240"/>
        <dbReference type="ChEBI" id="CHEBI:16382"/>
        <dbReference type="ChEBI" id="CHEBI:29232"/>
    </reaction>
    <physiologicalReaction direction="left-to-right" evidence="22">
        <dbReference type="Rhea" id="RHEA:69421"/>
    </physiologicalReaction>
</comment>
<keyword evidence="18" id="KW-1015">Disulfide bond</keyword>
<comment type="subcellular location">
    <subcellularLocation>
        <location evidence="2">Cytoplasm</location>
    </subcellularLocation>
    <subcellularLocation>
        <location evidence="3">Secreted</location>
    </subcellularLocation>
</comment>
<dbReference type="SUPFAM" id="SSF48113">
    <property type="entry name" value="Heme-dependent peroxidases"/>
    <property type="match status" value="2"/>
</dbReference>
<evidence type="ECO:0000256" key="20">
    <source>
        <dbReference type="ARBA" id="ARBA00034001"/>
    </source>
</evidence>
<feature type="binding site" description="axial binding residue" evidence="24">
    <location>
        <position position="468"/>
    </location>
    <ligand>
        <name>heme b</name>
        <dbReference type="ChEBI" id="CHEBI:60344"/>
    </ligand>
    <ligandPart>
        <name>Fe</name>
        <dbReference type="ChEBI" id="CHEBI:18248"/>
    </ligandPart>
</feature>
<dbReference type="GO" id="GO:0140825">
    <property type="term" value="F:lactoperoxidase activity"/>
    <property type="evidence" value="ECO:0007669"/>
    <property type="project" value="UniProtKB-EC"/>
</dbReference>
<evidence type="ECO:0000256" key="21">
    <source>
        <dbReference type="ARBA" id="ARBA00047735"/>
    </source>
</evidence>
<dbReference type="Gene3D" id="1.10.640.10">
    <property type="entry name" value="Haem peroxidase domain superfamily, animal type"/>
    <property type="match status" value="2"/>
</dbReference>
<dbReference type="AlphaFoldDB" id="L5JQL4"/>
<evidence type="ECO:0000256" key="22">
    <source>
        <dbReference type="ARBA" id="ARBA00047922"/>
    </source>
</evidence>
<evidence type="ECO:0000256" key="11">
    <source>
        <dbReference type="ARBA" id="ARBA00022617"/>
    </source>
</evidence>
<evidence type="ECO:0000256" key="8">
    <source>
        <dbReference type="ARBA" id="ARBA00022529"/>
    </source>
</evidence>
<dbReference type="FunCoup" id="L5JQL4">
    <property type="interactions" value="18"/>
</dbReference>
<keyword evidence="13 25" id="KW-0732">Signal</keyword>
<evidence type="ECO:0000256" key="7">
    <source>
        <dbReference type="ARBA" id="ARBA00022525"/>
    </source>
</evidence>
<keyword evidence="9" id="KW-0597">Phosphoprotein</keyword>
<evidence type="ECO:0000256" key="24">
    <source>
        <dbReference type="PIRSR" id="PIRSR619791-2"/>
    </source>
</evidence>